<dbReference type="EMBL" id="KN396821">
    <property type="protein sequence ID" value="KHG11995.1"/>
    <property type="molecule type" value="Genomic_DNA"/>
</dbReference>
<dbReference type="Proteomes" id="UP000032142">
    <property type="component" value="Unassembled WGS sequence"/>
</dbReference>
<proteinExistence type="predicted"/>
<dbReference type="AlphaFoldDB" id="A0A0B0NGL7"/>
<evidence type="ECO:0000313" key="1">
    <source>
        <dbReference type="EMBL" id="KHG11995.1"/>
    </source>
</evidence>
<accession>A0A0B0NGL7</accession>
<reference evidence="2" key="1">
    <citation type="submission" date="2014-09" db="EMBL/GenBank/DDBJ databases">
        <authorList>
            <person name="Mudge J."/>
            <person name="Ramaraj T."/>
            <person name="Lindquist I.E."/>
            <person name="Bharti A.K."/>
            <person name="Sundararajan A."/>
            <person name="Cameron C.T."/>
            <person name="Woodward J.E."/>
            <person name="May G.D."/>
            <person name="Brubaker C."/>
            <person name="Broadhvest J."/>
            <person name="Wilkins T.A."/>
        </authorList>
    </citation>
    <scope>NUCLEOTIDE SEQUENCE</scope>
    <source>
        <strain evidence="2">cv. AKA8401</strain>
    </source>
</reference>
<evidence type="ECO:0000313" key="2">
    <source>
        <dbReference type="Proteomes" id="UP000032142"/>
    </source>
</evidence>
<gene>
    <name evidence="1" type="ORF">F383_17544</name>
</gene>
<protein>
    <submittedName>
        <fullName evidence="1">Uncharacterized protein</fullName>
    </submittedName>
</protein>
<name>A0A0B0NGL7_GOSAR</name>
<keyword evidence="2" id="KW-1185">Reference proteome</keyword>
<sequence>MLQFVSSFTLASYIYMLHLAGQNALALAANHLLKLH</sequence>
<organism evidence="1 2">
    <name type="scientific">Gossypium arboreum</name>
    <name type="common">Tree cotton</name>
    <name type="synonym">Gossypium nanking</name>
    <dbReference type="NCBI Taxonomy" id="29729"/>
    <lineage>
        <taxon>Eukaryota</taxon>
        <taxon>Viridiplantae</taxon>
        <taxon>Streptophyta</taxon>
        <taxon>Embryophyta</taxon>
        <taxon>Tracheophyta</taxon>
        <taxon>Spermatophyta</taxon>
        <taxon>Magnoliopsida</taxon>
        <taxon>eudicotyledons</taxon>
        <taxon>Gunneridae</taxon>
        <taxon>Pentapetalae</taxon>
        <taxon>rosids</taxon>
        <taxon>malvids</taxon>
        <taxon>Malvales</taxon>
        <taxon>Malvaceae</taxon>
        <taxon>Malvoideae</taxon>
        <taxon>Gossypium</taxon>
    </lineage>
</organism>